<dbReference type="InterPro" id="IPR036890">
    <property type="entry name" value="HATPase_C_sf"/>
</dbReference>
<evidence type="ECO:0000256" key="4">
    <source>
        <dbReference type="ARBA" id="ARBA00022553"/>
    </source>
</evidence>
<keyword evidence="8" id="KW-1133">Transmembrane helix</keyword>
<evidence type="ECO:0000256" key="1">
    <source>
        <dbReference type="ARBA" id="ARBA00000085"/>
    </source>
</evidence>
<dbReference type="InterPro" id="IPR036097">
    <property type="entry name" value="HisK_dim/P_sf"/>
</dbReference>
<keyword evidence="4" id="KW-0597">Phosphoprotein</keyword>
<dbReference type="AlphaFoldDB" id="A0A1W1D032"/>
<evidence type="ECO:0000313" key="10">
    <source>
        <dbReference type="EMBL" id="SFV71325.1"/>
    </source>
</evidence>
<dbReference type="EMBL" id="FPHM01000227">
    <property type="protein sequence ID" value="SFV71325.1"/>
    <property type="molecule type" value="Genomic_DNA"/>
</dbReference>
<dbReference type="GO" id="GO:0016020">
    <property type="term" value="C:membrane"/>
    <property type="evidence" value="ECO:0007669"/>
    <property type="project" value="UniProtKB-SubCell"/>
</dbReference>
<feature type="transmembrane region" description="Helical" evidence="8">
    <location>
        <begin position="12"/>
        <end position="32"/>
    </location>
</feature>
<gene>
    <name evidence="10" type="ORF">MNB_SV-13-78</name>
</gene>
<keyword evidence="8" id="KW-0812">Transmembrane</keyword>
<protein>
    <recommendedName>
        <fullName evidence="3">histidine kinase</fullName>
        <ecNumber evidence="3">2.7.13.3</ecNumber>
    </recommendedName>
</protein>
<proteinExistence type="predicted"/>
<dbReference type="Gene3D" id="3.30.565.10">
    <property type="entry name" value="Histidine kinase-like ATPase, C-terminal domain"/>
    <property type="match status" value="1"/>
</dbReference>
<evidence type="ECO:0000256" key="2">
    <source>
        <dbReference type="ARBA" id="ARBA00004141"/>
    </source>
</evidence>
<evidence type="ECO:0000256" key="3">
    <source>
        <dbReference type="ARBA" id="ARBA00012438"/>
    </source>
</evidence>
<evidence type="ECO:0000256" key="5">
    <source>
        <dbReference type="ARBA" id="ARBA00022679"/>
    </source>
</evidence>
<dbReference type="PANTHER" id="PTHR45528">
    <property type="entry name" value="SENSOR HISTIDINE KINASE CPXA"/>
    <property type="match status" value="1"/>
</dbReference>
<dbReference type="SUPFAM" id="SSF55874">
    <property type="entry name" value="ATPase domain of HSP90 chaperone/DNA topoisomerase II/histidine kinase"/>
    <property type="match status" value="1"/>
</dbReference>
<dbReference type="InterPro" id="IPR005467">
    <property type="entry name" value="His_kinase_dom"/>
</dbReference>
<accession>A0A1W1D032</accession>
<dbReference type="Gene3D" id="6.10.340.10">
    <property type="match status" value="1"/>
</dbReference>
<reference evidence="10" key="1">
    <citation type="submission" date="2016-10" db="EMBL/GenBank/DDBJ databases">
        <authorList>
            <person name="de Groot N.N."/>
        </authorList>
    </citation>
    <scope>NUCLEOTIDE SEQUENCE</scope>
</reference>
<dbReference type="InterPro" id="IPR050398">
    <property type="entry name" value="HssS/ArlS-like"/>
</dbReference>
<dbReference type="EC" id="2.7.13.3" evidence="3"/>
<dbReference type="Pfam" id="PF02518">
    <property type="entry name" value="HATPase_c"/>
    <property type="match status" value="1"/>
</dbReference>
<dbReference type="PROSITE" id="PS50109">
    <property type="entry name" value="HIS_KIN"/>
    <property type="match status" value="1"/>
</dbReference>
<dbReference type="InterPro" id="IPR047994">
    <property type="entry name" value="ArsS-like"/>
</dbReference>
<comment type="catalytic activity">
    <reaction evidence="1">
        <text>ATP + protein L-histidine = ADP + protein N-phospho-L-histidine.</text>
        <dbReference type="EC" id="2.7.13.3"/>
    </reaction>
</comment>
<evidence type="ECO:0000256" key="6">
    <source>
        <dbReference type="ARBA" id="ARBA00022777"/>
    </source>
</evidence>
<dbReference type="SUPFAM" id="SSF47384">
    <property type="entry name" value="Homodimeric domain of signal transducing histidine kinase"/>
    <property type="match status" value="1"/>
</dbReference>
<comment type="subcellular location">
    <subcellularLocation>
        <location evidence="2">Membrane</location>
        <topology evidence="2">Multi-pass membrane protein</topology>
    </subcellularLocation>
</comment>
<dbReference type="PANTHER" id="PTHR45528:SF12">
    <property type="entry name" value="SENSOR HISTIDINE KINASE ARSS"/>
    <property type="match status" value="1"/>
</dbReference>
<feature type="transmembrane region" description="Helical" evidence="8">
    <location>
        <begin position="132"/>
        <end position="153"/>
    </location>
</feature>
<evidence type="ECO:0000259" key="9">
    <source>
        <dbReference type="PROSITE" id="PS50109"/>
    </source>
</evidence>
<evidence type="ECO:0000256" key="8">
    <source>
        <dbReference type="SAM" id="Phobius"/>
    </source>
</evidence>
<sequence>MHRHSILFKLNILFMIALLAMLVSAFLMAVYVSKKEYRELFFKSRLIIKEIRTSKEIPHVLLEEFHLRIIEDRERKEVLYYGTRRKNIEKFVPKQMRKHRQMILYQGNVYLLVKVRNIRILLKNEQHFITEYFMPIMVFIGILLLLVMMYILLRKSLVPLKELEKNIRDYGDGNLFNYDYVSKKDEVSLAMNAFYSTVEKVERLKSSRELFIRNLFHELNTPVTKGKILAELVDEPKTQIMLDSIFTRLSLLLKELAQMEQLTSGNYQLIKKPIRIQELLDEASDLLYLNTVISTNISDEILEVDFSSMAIVFKNLIENAYKYGEDLEIKINIEEIAFMSKGKALDKNLSYYTEAFSKENETQGFGLGLYIVNEIIRQHDMHLDYRYEFDNNIFIIRL</sequence>
<keyword evidence="5" id="KW-0808">Transferase</keyword>
<dbReference type="InterPro" id="IPR003594">
    <property type="entry name" value="HATPase_dom"/>
</dbReference>
<evidence type="ECO:0000256" key="7">
    <source>
        <dbReference type="ARBA" id="ARBA00023136"/>
    </source>
</evidence>
<dbReference type="NCBIfam" id="NF038389">
    <property type="entry name" value="ArsS_fam_HK"/>
    <property type="match status" value="1"/>
</dbReference>
<name>A0A1W1D032_9ZZZZ</name>
<feature type="domain" description="Histidine kinase" evidence="9">
    <location>
        <begin position="214"/>
        <end position="398"/>
    </location>
</feature>
<dbReference type="GO" id="GO:0000155">
    <property type="term" value="F:phosphorelay sensor kinase activity"/>
    <property type="evidence" value="ECO:0007669"/>
    <property type="project" value="InterPro"/>
</dbReference>
<organism evidence="10">
    <name type="scientific">hydrothermal vent metagenome</name>
    <dbReference type="NCBI Taxonomy" id="652676"/>
    <lineage>
        <taxon>unclassified sequences</taxon>
        <taxon>metagenomes</taxon>
        <taxon>ecological metagenomes</taxon>
    </lineage>
</organism>
<keyword evidence="6" id="KW-0418">Kinase</keyword>
<keyword evidence="7 8" id="KW-0472">Membrane</keyword>